<keyword evidence="6 15" id="KW-0479">Metal-binding</keyword>
<evidence type="ECO:0000256" key="11">
    <source>
        <dbReference type="ARBA" id="ARBA00022989"/>
    </source>
</evidence>
<dbReference type="InterPro" id="IPR003593">
    <property type="entry name" value="AAA+_ATPase"/>
</dbReference>
<keyword evidence="9 15" id="KW-0862">Zinc</keyword>
<evidence type="ECO:0000256" key="17">
    <source>
        <dbReference type="SAM" id="Coils"/>
    </source>
</evidence>
<proteinExistence type="inferred from homology"/>
<dbReference type="RefSeq" id="WP_162370154.1">
    <property type="nucleotide sequence ID" value="NZ_JAAEEH010000014.1"/>
</dbReference>
<dbReference type="InterPro" id="IPR027417">
    <property type="entry name" value="P-loop_NTPase"/>
</dbReference>
<feature type="binding site" evidence="15">
    <location>
        <position position="433"/>
    </location>
    <ligand>
        <name>Zn(2+)</name>
        <dbReference type="ChEBI" id="CHEBI:29105"/>
        <note>catalytic</note>
    </ligand>
</feature>
<dbReference type="HAMAP" id="MF_01458">
    <property type="entry name" value="FtsH"/>
    <property type="match status" value="1"/>
</dbReference>
<dbReference type="Pfam" id="PF00004">
    <property type="entry name" value="AAA"/>
    <property type="match status" value="1"/>
</dbReference>
<dbReference type="EC" id="3.4.24.-" evidence="15"/>
<evidence type="ECO:0000256" key="5">
    <source>
        <dbReference type="ARBA" id="ARBA00022692"/>
    </source>
</evidence>
<dbReference type="GO" id="GO:0008270">
    <property type="term" value="F:zinc ion binding"/>
    <property type="evidence" value="ECO:0007669"/>
    <property type="project" value="UniProtKB-UniRule"/>
</dbReference>
<feature type="binding site" evidence="15">
    <location>
        <begin position="207"/>
        <end position="214"/>
    </location>
    <ligand>
        <name>ATP</name>
        <dbReference type="ChEBI" id="CHEBI:30616"/>
    </ligand>
</feature>
<dbReference type="Pfam" id="PF01434">
    <property type="entry name" value="Peptidase_M41"/>
    <property type="match status" value="1"/>
</dbReference>
<evidence type="ECO:0000256" key="4">
    <source>
        <dbReference type="ARBA" id="ARBA00022670"/>
    </source>
</evidence>
<reference evidence="19 20" key="1">
    <citation type="submission" date="2020-01" db="EMBL/GenBank/DDBJ databases">
        <title>Anaeroalcalibacter tamaniensis gen. nov., sp. nov., moderately halophilic strictly anaerobic fermenter bacterium from mud volcano of Taman peninsula.</title>
        <authorList>
            <person name="Frolova A."/>
            <person name="Merkel A.Y."/>
            <person name="Slobodkin A.I."/>
        </authorList>
    </citation>
    <scope>NUCLEOTIDE SEQUENCE [LARGE SCALE GENOMIC DNA]</scope>
    <source>
        <strain evidence="19 20">F-3ap</strain>
    </source>
</reference>
<evidence type="ECO:0000313" key="20">
    <source>
        <dbReference type="Proteomes" id="UP000461585"/>
    </source>
</evidence>
<keyword evidence="10 15" id="KW-0067">ATP-binding</keyword>
<dbReference type="FunFam" id="1.10.8.60:FF:000001">
    <property type="entry name" value="ATP-dependent zinc metalloprotease FtsH"/>
    <property type="match status" value="1"/>
</dbReference>
<dbReference type="GO" id="GO:0004176">
    <property type="term" value="F:ATP-dependent peptidase activity"/>
    <property type="evidence" value="ECO:0007669"/>
    <property type="project" value="InterPro"/>
</dbReference>
<dbReference type="AlphaFoldDB" id="A0A7X5KM51"/>
<feature type="binding site" evidence="15">
    <location>
        <position position="506"/>
    </location>
    <ligand>
        <name>Zn(2+)</name>
        <dbReference type="ChEBI" id="CHEBI:29105"/>
        <note>catalytic</note>
    </ligand>
</feature>
<comment type="subcellular location">
    <subcellularLocation>
        <location evidence="15">Cell membrane</location>
        <topology evidence="15">Multi-pass membrane protein</topology>
        <orientation evidence="15">Cytoplasmic side</orientation>
    </subcellularLocation>
    <subcellularLocation>
        <location evidence="1">Membrane</location>
    </subcellularLocation>
</comment>
<comment type="similarity">
    <text evidence="2 15">In the C-terminal section; belongs to the peptidase M41 family.</text>
</comment>
<dbReference type="SUPFAM" id="SSF140990">
    <property type="entry name" value="FtsH protease domain-like"/>
    <property type="match status" value="1"/>
</dbReference>
<keyword evidence="17" id="KW-0175">Coiled coil</keyword>
<evidence type="ECO:0000256" key="10">
    <source>
        <dbReference type="ARBA" id="ARBA00022840"/>
    </source>
</evidence>
<evidence type="ECO:0000256" key="8">
    <source>
        <dbReference type="ARBA" id="ARBA00022801"/>
    </source>
</evidence>
<dbReference type="InterPro" id="IPR005936">
    <property type="entry name" value="FtsH"/>
</dbReference>
<comment type="caution">
    <text evidence="19">The sequence shown here is derived from an EMBL/GenBank/DDBJ whole genome shotgun (WGS) entry which is preliminary data.</text>
</comment>
<keyword evidence="3 15" id="KW-1003">Cell membrane</keyword>
<keyword evidence="5 15" id="KW-0812">Transmembrane</keyword>
<evidence type="ECO:0000256" key="15">
    <source>
        <dbReference type="HAMAP-Rule" id="MF_01458"/>
    </source>
</evidence>
<comment type="function">
    <text evidence="15">Acts as a processive, ATP-dependent zinc metallopeptidase for both cytoplasmic and membrane proteins. Plays a role in the quality control of integral membrane proteins.</text>
</comment>
<dbReference type="EMBL" id="JAAEEH010000014">
    <property type="protein sequence ID" value="NDL67429.1"/>
    <property type="molecule type" value="Genomic_DNA"/>
</dbReference>
<evidence type="ECO:0000256" key="6">
    <source>
        <dbReference type="ARBA" id="ARBA00022723"/>
    </source>
</evidence>
<dbReference type="Gene3D" id="3.40.50.300">
    <property type="entry name" value="P-loop containing nucleotide triphosphate hydrolases"/>
    <property type="match status" value="1"/>
</dbReference>
<evidence type="ECO:0000256" key="9">
    <source>
        <dbReference type="ARBA" id="ARBA00022833"/>
    </source>
</evidence>
<dbReference type="PROSITE" id="PS00674">
    <property type="entry name" value="AAA"/>
    <property type="match status" value="1"/>
</dbReference>
<evidence type="ECO:0000256" key="1">
    <source>
        <dbReference type="ARBA" id="ARBA00004370"/>
    </source>
</evidence>
<comment type="similarity">
    <text evidence="14 15">In the central section; belongs to the AAA ATPase family.</text>
</comment>
<dbReference type="Pfam" id="PF17862">
    <property type="entry name" value="AAA_lid_3"/>
    <property type="match status" value="1"/>
</dbReference>
<evidence type="ECO:0000256" key="7">
    <source>
        <dbReference type="ARBA" id="ARBA00022741"/>
    </source>
</evidence>
<dbReference type="InterPro" id="IPR000642">
    <property type="entry name" value="Peptidase_M41"/>
</dbReference>
<dbReference type="InterPro" id="IPR037219">
    <property type="entry name" value="Peptidase_M41-like"/>
</dbReference>
<dbReference type="InterPro" id="IPR041569">
    <property type="entry name" value="AAA_lid_3"/>
</dbReference>
<dbReference type="PANTHER" id="PTHR23076">
    <property type="entry name" value="METALLOPROTEASE M41 FTSH"/>
    <property type="match status" value="1"/>
</dbReference>
<evidence type="ECO:0000256" key="3">
    <source>
        <dbReference type="ARBA" id="ARBA00022475"/>
    </source>
</evidence>
<comment type="subunit">
    <text evidence="15">Homohexamer.</text>
</comment>
<evidence type="ECO:0000256" key="2">
    <source>
        <dbReference type="ARBA" id="ARBA00010044"/>
    </source>
</evidence>
<gene>
    <name evidence="19" type="primary">hflB</name>
    <name evidence="15" type="synonym">ftsH</name>
    <name evidence="19" type="ORF">GXN74_06700</name>
</gene>
<dbReference type="GO" id="GO:0016887">
    <property type="term" value="F:ATP hydrolysis activity"/>
    <property type="evidence" value="ECO:0007669"/>
    <property type="project" value="UniProtKB-UniRule"/>
</dbReference>
<keyword evidence="12 15" id="KW-0482">Metalloprotease</keyword>
<dbReference type="InterPro" id="IPR011546">
    <property type="entry name" value="Pept_M41_FtsH_extracell"/>
</dbReference>
<keyword evidence="20" id="KW-1185">Reference proteome</keyword>
<dbReference type="SMART" id="SM00382">
    <property type="entry name" value="AAA"/>
    <property type="match status" value="1"/>
</dbReference>
<comment type="cofactor">
    <cofactor evidence="15">
        <name>Zn(2+)</name>
        <dbReference type="ChEBI" id="CHEBI:29105"/>
    </cofactor>
    <text evidence="15">Binds 1 zinc ion per subunit.</text>
</comment>
<dbReference type="Gene3D" id="1.20.58.760">
    <property type="entry name" value="Peptidase M41"/>
    <property type="match status" value="1"/>
</dbReference>
<sequence>MDLKNNPKKPLIYYYMIAMVVVMLLNAFVLPAVLERQIVKVDYGTFLNMVEEGKVTSVEVQDNQIGFLATDEAGAEAVYLTGKMDDPELVNRLYQAEVRFSKVVPRENSPLVNFLMTWIFPLLLFIALGQMLGKYLRGKMGGMGNAMTFGKSNAKVYVEAQTGKTFADVAGQDEAKEALQEIVDFLHNPQKYKAIGANVPKGALLVGPPGTGKTLLAKAVAGESQVPFFSISGSEFVEMFVGMGAARVRDLFKQAQEKAPCIVFIDEIDTIGKSRNAGGMGGNDEREQTLNQLLTEMDGFDADKGVVILAATNRPETLDKALLRPGRFDRRVPVELPDLAGREAILQVHGKRVKLGQDIDFNGIARATSGASGADLANIINEGALRAVKMGRPMVLQEDLEESVEVVIAGYQRKNAVISMKDKLTIAYHEIGHALVAAKQSHSAPVHKITIVPRTSGALGYTMQVEETEQVLLNKEQALDKIATFMGGRAAEEIVFKTVTSGASNDIEQATRIARAMVTRFGMSEEFDMMGLETVNNPYLGGDTTLLVSNETAAKIDAEVLKIIRDCHERALQILEENKDKLHDLAKFLLENETITGEEFMRVLQGEKTEA</sequence>
<evidence type="ECO:0000256" key="14">
    <source>
        <dbReference type="ARBA" id="ARBA00061570"/>
    </source>
</evidence>
<dbReference type="FunFam" id="3.40.50.300:FF:000001">
    <property type="entry name" value="ATP-dependent zinc metalloprotease FtsH"/>
    <property type="match status" value="1"/>
</dbReference>
<keyword evidence="4 15" id="KW-0645">Protease</keyword>
<keyword evidence="7 15" id="KW-0547">Nucleotide-binding</keyword>
<keyword evidence="11 15" id="KW-1133">Transmembrane helix</keyword>
<feature type="domain" description="AAA+ ATPase" evidence="18">
    <location>
        <begin position="199"/>
        <end position="338"/>
    </location>
</feature>
<dbReference type="InterPro" id="IPR003960">
    <property type="entry name" value="ATPase_AAA_CS"/>
</dbReference>
<accession>A0A7X5KM51</accession>
<feature type="coiled-coil region" evidence="17">
    <location>
        <begin position="565"/>
        <end position="592"/>
    </location>
</feature>
<evidence type="ECO:0000256" key="13">
    <source>
        <dbReference type="ARBA" id="ARBA00023136"/>
    </source>
</evidence>
<dbReference type="Proteomes" id="UP000461585">
    <property type="component" value="Unassembled WGS sequence"/>
</dbReference>
<dbReference type="Gene3D" id="1.10.8.60">
    <property type="match status" value="1"/>
</dbReference>
<dbReference type="GO" id="GO:0005886">
    <property type="term" value="C:plasma membrane"/>
    <property type="evidence" value="ECO:0007669"/>
    <property type="project" value="UniProtKB-SubCell"/>
</dbReference>
<feature type="transmembrane region" description="Helical" evidence="15">
    <location>
        <begin position="12"/>
        <end position="34"/>
    </location>
</feature>
<feature type="binding site" evidence="15">
    <location>
        <position position="429"/>
    </location>
    <ligand>
        <name>Zn(2+)</name>
        <dbReference type="ChEBI" id="CHEBI:29105"/>
        <note>catalytic</note>
    </ligand>
</feature>
<evidence type="ECO:0000256" key="12">
    <source>
        <dbReference type="ARBA" id="ARBA00023049"/>
    </source>
</evidence>
<dbReference type="CDD" id="cd19501">
    <property type="entry name" value="RecA-like_FtsH"/>
    <property type="match status" value="1"/>
</dbReference>
<dbReference type="GO" id="GO:0006508">
    <property type="term" value="P:proteolysis"/>
    <property type="evidence" value="ECO:0007669"/>
    <property type="project" value="UniProtKB-KW"/>
</dbReference>
<feature type="active site" evidence="15">
    <location>
        <position position="430"/>
    </location>
</feature>
<evidence type="ECO:0000259" key="18">
    <source>
        <dbReference type="SMART" id="SM00382"/>
    </source>
</evidence>
<dbReference type="GO" id="GO:0005524">
    <property type="term" value="F:ATP binding"/>
    <property type="evidence" value="ECO:0007669"/>
    <property type="project" value="UniProtKB-UniRule"/>
</dbReference>
<dbReference type="Pfam" id="PF06480">
    <property type="entry name" value="FtsH_ext"/>
    <property type="match status" value="1"/>
</dbReference>
<keyword evidence="8 15" id="KW-0378">Hydrolase</keyword>
<dbReference type="Gene3D" id="3.30.720.210">
    <property type="match status" value="1"/>
</dbReference>
<comment type="similarity">
    <text evidence="16">Belongs to the AAA ATPase family.</text>
</comment>
<dbReference type="InterPro" id="IPR003959">
    <property type="entry name" value="ATPase_AAA_core"/>
</dbReference>
<feature type="transmembrane region" description="Helical" evidence="15">
    <location>
        <begin position="111"/>
        <end position="133"/>
    </location>
</feature>
<dbReference type="NCBIfam" id="TIGR01241">
    <property type="entry name" value="FtsH_fam"/>
    <property type="match status" value="1"/>
</dbReference>
<name>A0A7X5KM51_9FIRM</name>
<evidence type="ECO:0000256" key="16">
    <source>
        <dbReference type="RuleBase" id="RU003651"/>
    </source>
</evidence>
<dbReference type="PANTHER" id="PTHR23076:SF97">
    <property type="entry name" value="ATP-DEPENDENT ZINC METALLOPROTEASE YME1L1"/>
    <property type="match status" value="1"/>
</dbReference>
<evidence type="ECO:0000313" key="19">
    <source>
        <dbReference type="EMBL" id="NDL67429.1"/>
    </source>
</evidence>
<keyword evidence="13 15" id="KW-0472">Membrane</keyword>
<protein>
    <recommendedName>
        <fullName evidence="15">ATP-dependent zinc metalloprotease FtsH</fullName>
        <ecNumber evidence="15">3.4.24.-</ecNumber>
    </recommendedName>
</protein>
<dbReference type="GO" id="GO:0030163">
    <property type="term" value="P:protein catabolic process"/>
    <property type="evidence" value="ECO:0007669"/>
    <property type="project" value="UniProtKB-UniRule"/>
</dbReference>
<dbReference type="FunFam" id="1.20.58.760:FF:000001">
    <property type="entry name" value="ATP-dependent zinc metalloprotease FtsH"/>
    <property type="match status" value="1"/>
</dbReference>
<organism evidence="19 20">
    <name type="scientific">Anaerotalea alkaliphila</name>
    <dbReference type="NCBI Taxonomy" id="2662126"/>
    <lineage>
        <taxon>Bacteria</taxon>
        <taxon>Bacillati</taxon>
        <taxon>Bacillota</taxon>
        <taxon>Clostridia</taxon>
        <taxon>Eubacteriales</taxon>
        <taxon>Anaerotalea</taxon>
    </lineage>
</organism>
<dbReference type="SUPFAM" id="SSF52540">
    <property type="entry name" value="P-loop containing nucleoside triphosphate hydrolases"/>
    <property type="match status" value="1"/>
</dbReference>
<dbReference type="GO" id="GO:0004222">
    <property type="term" value="F:metalloendopeptidase activity"/>
    <property type="evidence" value="ECO:0007669"/>
    <property type="project" value="InterPro"/>
</dbReference>